<evidence type="ECO:0000256" key="4">
    <source>
        <dbReference type="ARBA" id="ARBA00022475"/>
    </source>
</evidence>
<evidence type="ECO:0000259" key="9">
    <source>
        <dbReference type="PROSITE" id="PS51202"/>
    </source>
</evidence>
<protein>
    <submittedName>
        <fullName evidence="10">Transporter</fullName>
    </submittedName>
</protein>
<dbReference type="Pfam" id="PF06826">
    <property type="entry name" value="Asp-Al_Ex"/>
    <property type="match status" value="2"/>
</dbReference>
<feature type="transmembrane region" description="Helical" evidence="8">
    <location>
        <begin position="464"/>
        <end position="491"/>
    </location>
</feature>
<dbReference type="InterPro" id="IPR006512">
    <property type="entry name" value="YidE_YbjL"/>
</dbReference>
<dbReference type="InterPro" id="IPR006037">
    <property type="entry name" value="RCK_C"/>
</dbReference>
<keyword evidence="4" id="KW-1003">Cell membrane</keyword>
<dbReference type="Gene3D" id="3.30.70.1450">
    <property type="entry name" value="Regulator of K+ conductance, C-terminal domain"/>
    <property type="match status" value="1"/>
</dbReference>
<reference evidence="10 11" key="1">
    <citation type="submission" date="2021-04" db="EMBL/GenBank/DDBJ databases">
        <title>Magnetospirillum sulfuroxidans sp. nov., a facultative chemolithoautotrophic sulfur-oxidizing alphaproteobacterium isolated from freshwater sediment and proposals for Paramagetospirillum gen. nov., and Magnetospirillaceae fam. nov.</title>
        <authorList>
            <person name="Koziaeva V."/>
            <person name="Geelhoed J.S."/>
            <person name="Sorokin D.Y."/>
            <person name="Grouzdev D.S."/>
        </authorList>
    </citation>
    <scope>NUCLEOTIDE SEQUENCE [LARGE SCALE GENOMIC DNA]</scope>
    <source>
        <strain evidence="10 11">J10</strain>
    </source>
</reference>
<evidence type="ECO:0000256" key="2">
    <source>
        <dbReference type="ARBA" id="ARBA00009854"/>
    </source>
</evidence>
<evidence type="ECO:0000256" key="7">
    <source>
        <dbReference type="ARBA" id="ARBA00023136"/>
    </source>
</evidence>
<dbReference type="NCBIfam" id="NF003007">
    <property type="entry name" value="PRK03818.1"/>
    <property type="match status" value="1"/>
</dbReference>
<keyword evidence="3" id="KW-0813">Transport</keyword>
<dbReference type="InterPro" id="IPR036721">
    <property type="entry name" value="RCK_C_sf"/>
</dbReference>
<comment type="subcellular location">
    <subcellularLocation>
        <location evidence="1">Cell membrane</location>
        <topology evidence="1">Multi-pass membrane protein</topology>
    </subcellularLocation>
</comment>
<dbReference type="EMBL" id="JAGTUF010000024">
    <property type="protein sequence ID" value="MBR9973517.1"/>
    <property type="molecule type" value="Genomic_DNA"/>
</dbReference>
<organism evidence="10 11">
    <name type="scientific">Magnetospirillum sulfuroxidans</name>
    <dbReference type="NCBI Taxonomy" id="611300"/>
    <lineage>
        <taxon>Bacteria</taxon>
        <taxon>Pseudomonadati</taxon>
        <taxon>Pseudomonadota</taxon>
        <taxon>Alphaproteobacteria</taxon>
        <taxon>Rhodospirillales</taxon>
        <taxon>Rhodospirillaceae</taxon>
        <taxon>Magnetospirillum</taxon>
    </lineage>
</organism>
<feature type="transmembrane region" description="Helical" evidence="8">
    <location>
        <begin position="525"/>
        <end position="546"/>
    </location>
</feature>
<dbReference type="Pfam" id="PF02080">
    <property type="entry name" value="TrkA_C"/>
    <property type="match status" value="1"/>
</dbReference>
<feature type="transmembrane region" description="Helical" evidence="8">
    <location>
        <begin position="35"/>
        <end position="52"/>
    </location>
</feature>
<keyword evidence="11" id="KW-1185">Reference proteome</keyword>
<feature type="domain" description="RCK C-terminal" evidence="9">
    <location>
        <begin position="189"/>
        <end position="272"/>
    </location>
</feature>
<evidence type="ECO:0000256" key="6">
    <source>
        <dbReference type="ARBA" id="ARBA00022989"/>
    </source>
</evidence>
<comment type="similarity">
    <text evidence="2">Belongs to the AAE transporter (TC 2.A.81) family.</text>
</comment>
<dbReference type="PANTHER" id="PTHR30445">
    <property type="entry name" value="K(+)_H(+) ANTIPORTER SUBUNIT KHTT"/>
    <property type="match status" value="1"/>
</dbReference>
<comment type="caution">
    <text evidence="10">The sequence shown here is derived from an EMBL/GenBank/DDBJ whole genome shotgun (WGS) entry which is preliminary data.</text>
</comment>
<feature type="transmembrane region" description="Helical" evidence="8">
    <location>
        <begin position="158"/>
        <end position="178"/>
    </location>
</feature>
<evidence type="ECO:0000256" key="1">
    <source>
        <dbReference type="ARBA" id="ARBA00004651"/>
    </source>
</evidence>
<gene>
    <name evidence="10" type="ORF">KEC16_17455</name>
</gene>
<evidence type="ECO:0000256" key="8">
    <source>
        <dbReference type="SAM" id="Phobius"/>
    </source>
</evidence>
<evidence type="ECO:0000313" key="11">
    <source>
        <dbReference type="Proteomes" id="UP000680714"/>
    </source>
</evidence>
<dbReference type="InterPro" id="IPR050144">
    <property type="entry name" value="AAE_transporter"/>
</dbReference>
<dbReference type="Proteomes" id="UP000680714">
    <property type="component" value="Unassembled WGS sequence"/>
</dbReference>
<evidence type="ECO:0000256" key="5">
    <source>
        <dbReference type="ARBA" id="ARBA00022692"/>
    </source>
</evidence>
<evidence type="ECO:0000256" key="3">
    <source>
        <dbReference type="ARBA" id="ARBA00022448"/>
    </source>
</evidence>
<accession>A0ABS5IGI6</accession>
<dbReference type="SUPFAM" id="SSF116726">
    <property type="entry name" value="TrkA C-terminal domain-like"/>
    <property type="match status" value="2"/>
</dbReference>
<feature type="transmembrane region" description="Helical" evidence="8">
    <location>
        <begin position="94"/>
        <end position="113"/>
    </location>
</feature>
<dbReference type="RefSeq" id="WP_211551312.1">
    <property type="nucleotide sequence ID" value="NZ_JAGTUF010000024.1"/>
</dbReference>
<dbReference type="NCBIfam" id="TIGR01625">
    <property type="entry name" value="YidE_YbjL_dupl"/>
    <property type="match status" value="2"/>
</dbReference>
<sequence length="548" mass="57047">MMDLHGPAQALLVLSVAAAGGLALGQIKIRGVKLGVGGVLFAGLALGHFGFSMDATMLAFAREFGLVLFVYAIGVSVGPGFFEAFKKDGMVLNLMAAAIVVLGALMAVFVHLVGGVELPAALGLLSGAVTNTPSLAAGQEVLAQMGFSGAVQGQAYAVAYPFGIIGILVSMLLLRLVFRQDPAKAAVAFDAERAAKYVALETVNVEIRNPAVFGVRLRDLDELKEMGVVLSRVLHDGSQHVVNAEDSLAEGDVVLAVGPANKLPRLNRLLGPVAAIDLKAMDSANVAWERQVVTRSEVLGKTLGELNLRAHHGVVISRVNRGDHELVPNADLKLQFGDMLTVVGQPESMPLVAGIIGNRSKALLETQVPSIFIGIALGMLLGSLPIVLPGLPSAIKLGLAGGPLVVAIVLSRLGHLGKVVWFMPPAANHLMRDLGIALFLAAVGVKSGHGFVETLVHGPGLSWMAWGVLITLVPLVSVALVGTWITGVNYLTMCGLLSGSMTDPPALAFAQGLAASEAPILSYAAVYPLVMVLRVIAPQLIALILWTA</sequence>
<proteinExistence type="inferred from homology"/>
<name>A0ABS5IGI6_9PROT</name>
<feature type="transmembrane region" description="Helical" evidence="8">
    <location>
        <begin position="368"/>
        <end position="388"/>
    </location>
</feature>
<dbReference type="PROSITE" id="PS51202">
    <property type="entry name" value="RCK_C"/>
    <property type="match status" value="2"/>
</dbReference>
<feature type="transmembrane region" description="Helical" evidence="8">
    <location>
        <begin position="394"/>
        <end position="413"/>
    </location>
</feature>
<feature type="domain" description="RCK C-terminal" evidence="9">
    <location>
        <begin position="273"/>
        <end position="358"/>
    </location>
</feature>
<keyword evidence="7 8" id="KW-0472">Membrane</keyword>
<feature type="transmembrane region" description="Helical" evidence="8">
    <location>
        <begin position="64"/>
        <end position="82"/>
    </location>
</feature>
<feature type="transmembrane region" description="Helical" evidence="8">
    <location>
        <begin position="434"/>
        <end position="452"/>
    </location>
</feature>
<keyword evidence="6 8" id="KW-1133">Transmembrane helix</keyword>
<keyword evidence="5 8" id="KW-0812">Transmembrane</keyword>
<dbReference type="PANTHER" id="PTHR30445:SF3">
    <property type="entry name" value="TRANSPORT PROTEIN YIDE-RELATED"/>
    <property type="match status" value="1"/>
</dbReference>
<evidence type="ECO:0000313" key="10">
    <source>
        <dbReference type="EMBL" id="MBR9973517.1"/>
    </source>
</evidence>